<gene>
    <name evidence="2" type="ORF">SVIO_034080</name>
</gene>
<evidence type="ECO:0000313" key="2">
    <source>
        <dbReference type="EMBL" id="GDY52785.1"/>
    </source>
</evidence>
<proteinExistence type="predicted"/>
<reference evidence="2 3" key="1">
    <citation type="journal article" date="2020" name="Int. J. Syst. Evol. Microbiol.">
        <title>Reclassification of Streptomyces castelarensis and Streptomyces sporoclivatus as later heterotypic synonyms of Streptomyces antimycoticus.</title>
        <authorList>
            <person name="Komaki H."/>
            <person name="Tamura T."/>
        </authorList>
    </citation>
    <scope>NUCLEOTIDE SEQUENCE [LARGE SCALE GENOMIC DNA]</scope>
    <source>
        <strain evidence="2 3">NBRC 13459</strain>
    </source>
</reference>
<accession>A0A4D4KV16</accession>
<protein>
    <submittedName>
        <fullName evidence="2">Uncharacterized protein</fullName>
    </submittedName>
</protein>
<dbReference type="Proteomes" id="UP000301309">
    <property type="component" value="Unassembled WGS sequence"/>
</dbReference>
<dbReference type="AlphaFoldDB" id="A0A4D4KV16"/>
<organism evidence="2 3">
    <name type="scientific">Streptomyces violaceusniger</name>
    <dbReference type="NCBI Taxonomy" id="68280"/>
    <lineage>
        <taxon>Bacteria</taxon>
        <taxon>Bacillati</taxon>
        <taxon>Actinomycetota</taxon>
        <taxon>Actinomycetes</taxon>
        <taxon>Kitasatosporales</taxon>
        <taxon>Streptomycetaceae</taxon>
        <taxon>Streptomyces</taxon>
        <taxon>Streptomyces violaceusniger group</taxon>
    </lineage>
</organism>
<sequence>MGEGADEAAQRVVGPLPLVGDERPGRAAYPPGHRGRSPGREGPTAVGGAVGEGVEDGVDHRAEHARSALAPARRRAVPDAGTGMGVP</sequence>
<keyword evidence="3" id="KW-1185">Reference proteome</keyword>
<dbReference type="EMBL" id="BJHW01000001">
    <property type="protein sequence ID" value="GDY52785.1"/>
    <property type="molecule type" value="Genomic_DNA"/>
</dbReference>
<name>A0A4D4KV16_STRVO</name>
<evidence type="ECO:0000313" key="3">
    <source>
        <dbReference type="Proteomes" id="UP000301309"/>
    </source>
</evidence>
<evidence type="ECO:0000256" key="1">
    <source>
        <dbReference type="SAM" id="MobiDB-lite"/>
    </source>
</evidence>
<feature type="region of interest" description="Disordered" evidence="1">
    <location>
        <begin position="1"/>
        <end position="49"/>
    </location>
</feature>
<feature type="region of interest" description="Disordered" evidence="1">
    <location>
        <begin position="65"/>
        <end position="87"/>
    </location>
</feature>
<comment type="caution">
    <text evidence="2">The sequence shown here is derived from an EMBL/GenBank/DDBJ whole genome shotgun (WGS) entry which is preliminary data.</text>
</comment>